<dbReference type="Proteomes" id="UP000269998">
    <property type="component" value="Chromosome"/>
</dbReference>
<name>A0A447GBG8_9MYCO</name>
<evidence type="ECO:0008006" key="4">
    <source>
        <dbReference type="Google" id="ProtNLM"/>
    </source>
</evidence>
<dbReference type="KEGG" id="mbai:MB901379_01371"/>
<evidence type="ECO:0000313" key="3">
    <source>
        <dbReference type="Proteomes" id="UP000269998"/>
    </source>
</evidence>
<keyword evidence="1" id="KW-0732">Signal</keyword>
<gene>
    <name evidence="2" type="ORF">MB901379_01371</name>
</gene>
<feature type="chain" id="PRO_5019388605" description="DUF732 domain-containing protein" evidence="1">
    <location>
        <begin position="30"/>
        <end position="104"/>
    </location>
</feature>
<dbReference type="RefSeq" id="WP_158015889.1">
    <property type="nucleotide sequence ID" value="NZ_CBCSKE010000012.1"/>
</dbReference>
<reference evidence="3" key="1">
    <citation type="submission" date="2018-02" db="EMBL/GenBank/DDBJ databases">
        <authorList>
            <person name="Seth-Smith MB H."/>
            <person name="Seth-Smith H."/>
        </authorList>
    </citation>
    <scope>NUCLEOTIDE SEQUENCE [LARGE SCALE GENOMIC DNA]</scope>
</reference>
<proteinExistence type="predicted"/>
<organism evidence="2 3">
    <name type="scientific">Mycobacterium basiliense</name>
    <dbReference type="NCBI Taxonomy" id="2094119"/>
    <lineage>
        <taxon>Bacteria</taxon>
        <taxon>Bacillati</taxon>
        <taxon>Actinomycetota</taxon>
        <taxon>Actinomycetes</taxon>
        <taxon>Mycobacteriales</taxon>
        <taxon>Mycobacteriaceae</taxon>
        <taxon>Mycobacterium</taxon>
    </lineage>
</organism>
<feature type="signal peptide" evidence="1">
    <location>
        <begin position="1"/>
        <end position="29"/>
    </location>
</feature>
<dbReference type="AlphaFoldDB" id="A0A447GBG8"/>
<dbReference type="OrthoDB" id="4734693at2"/>
<sequence length="104" mass="10913" precursor="true">MKKLLSAMALMIAVIGPAAMSGIVATAQAQPIAFEPDWPDHPDQTQHTICAALAQGWSRAQIVDAAEYANDMNLTGLSVVQAAQRADAMIDAAHDAVCPTLNVD</sequence>
<dbReference type="EMBL" id="LR130759">
    <property type="protein sequence ID" value="VDM87821.1"/>
    <property type="molecule type" value="Genomic_DNA"/>
</dbReference>
<protein>
    <recommendedName>
        <fullName evidence="4">DUF732 domain-containing protein</fullName>
    </recommendedName>
</protein>
<evidence type="ECO:0000313" key="2">
    <source>
        <dbReference type="EMBL" id="VDM87821.1"/>
    </source>
</evidence>
<accession>A0A447GBG8</accession>
<evidence type="ECO:0000256" key="1">
    <source>
        <dbReference type="SAM" id="SignalP"/>
    </source>
</evidence>
<keyword evidence="3" id="KW-1185">Reference proteome</keyword>